<evidence type="ECO:0000256" key="1">
    <source>
        <dbReference type="SAM" id="Phobius"/>
    </source>
</evidence>
<feature type="transmembrane region" description="Helical" evidence="1">
    <location>
        <begin position="48"/>
        <end position="66"/>
    </location>
</feature>
<feature type="transmembrane region" description="Helical" evidence="1">
    <location>
        <begin position="16"/>
        <end position="36"/>
    </location>
</feature>
<evidence type="ECO:0000313" key="3">
    <source>
        <dbReference type="Proteomes" id="UP001178507"/>
    </source>
</evidence>
<evidence type="ECO:0000313" key="2">
    <source>
        <dbReference type="EMBL" id="CAJ1408715.1"/>
    </source>
</evidence>
<dbReference type="Proteomes" id="UP001178507">
    <property type="component" value="Unassembled WGS sequence"/>
</dbReference>
<keyword evidence="3" id="KW-1185">Reference proteome</keyword>
<keyword evidence="1" id="KW-0472">Membrane</keyword>
<proteinExistence type="predicted"/>
<reference evidence="2" key="1">
    <citation type="submission" date="2023-08" db="EMBL/GenBank/DDBJ databases">
        <authorList>
            <person name="Chen Y."/>
            <person name="Shah S."/>
            <person name="Dougan E. K."/>
            <person name="Thang M."/>
            <person name="Chan C."/>
        </authorList>
    </citation>
    <scope>NUCLEOTIDE SEQUENCE</scope>
</reference>
<sequence length="132" mass="14423">MFGAGNNVANEGNKQAAHHFTFGTNIVIFAGILWHIAAETPKGASSACWRWGPFMLATSGCCMIMWDSLRHIFLDHGGVFFKPESLAMYSDHGGLTTIGKVSQMLTIMGFVTLATGVIWFVLAPKKRTEDKV</sequence>
<keyword evidence="1" id="KW-1133">Transmembrane helix</keyword>
<feature type="transmembrane region" description="Helical" evidence="1">
    <location>
        <begin position="104"/>
        <end position="122"/>
    </location>
</feature>
<dbReference type="AlphaFoldDB" id="A0AA36JM21"/>
<protein>
    <submittedName>
        <fullName evidence="2">Uncharacterized protein</fullName>
    </submittedName>
</protein>
<comment type="caution">
    <text evidence="2">The sequence shown here is derived from an EMBL/GenBank/DDBJ whole genome shotgun (WGS) entry which is preliminary data.</text>
</comment>
<keyword evidence="1" id="KW-0812">Transmembrane</keyword>
<name>A0AA36JM21_9DINO</name>
<accession>A0AA36JM21</accession>
<organism evidence="2 3">
    <name type="scientific">Effrenium voratum</name>
    <dbReference type="NCBI Taxonomy" id="2562239"/>
    <lineage>
        <taxon>Eukaryota</taxon>
        <taxon>Sar</taxon>
        <taxon>Alveolata</taxon>
        <taxon>Dinophyceae</taxon>
        <taxon>Suessiales</taxon>
        <taxon>Symbiodiniaceae</taxon>
        <taxon>Effrenium</taxon>
    </lineage>
</organism>
<dbReference type="EMBL" id="CAUJNA010003730">
    <property type="protein sequence ID" value="CAJ1408715.1"/>
    <property type="molecule type" value="Genomic_DNA"/>
</dbReference>
<gene>
    <name evidence="2" type="ORF">EVOR1521_LOCUS29987</name>
</gene>